<organism evidence="2 3">
    <name type="scientific">Sulfitobacter delicatus</name>
    <dbReference type="NCBI Taxonomy" id="218672"/>
    <lineage>
        <taxon>Bacteria</taxon>
        <taxon>Pseudomonadati</taxon>
        <taxon>Pseudomonadota</taxon>
        <taxon>Alphaproteobacteria</taxon>
        <taxon>Rhodobacterales</taxon>
        <taxon>Roseobacteraceae</taxon>
        <taxon>Sulfitobacter</taxon>
    </lineage>
</organism>
<dbReference type="EMBL" id="FNBP01000003">
    <property type="protein sequence ID" value="SDF78581.1"/>
    <property type="molecule type" value="Genomic_DNA"/>
</dbReference>
<reference evidence="3" key="1">
    <citation type="submission" date="2016-10" db="EMBL/GenBank/DDBJ databases">
        <authorList>
            <person name="Varghese N."/>
            <person name="Submissions S."/>
        </authorList>
    </citation>
    <scope>NUCLEOTIDE SEQUENCE [LARGE SCALE GENOMIC DNA]</scope>
    <source>
        <strain evidence="3">DSM 16477</strain>
    </source>
</reference>
<dbReference type="InterPro" id="IPR050535">
    <property type="entry name" value="DNA_Repair-Maintenance_Comp"/>
</dbReference>
<dbReference type="PIRSF" id="PIRSF033093">
    <property type="entry name" value="UCP_ML1119"/>
    <property type="match status" value="1"/>
</dbReference>
<dbReference type="InterPro" id="IPR004843">
    <property type="entry name" value="Calcineurin-like_PHP"/>
</dbReference>
<evidence type="ECO:0000259" key="1">
    <source>
        <dbReference type="Pfam" id="PF00149"/>
    </source>
</evidence>
<dbReference type="SUPFAM" id="SSF56300">
    <property type="entry name" value="Metallo-dependent phosphatases"/>
    <property type="match status" value="1"/>
</dbReference>
<dbReference type="RefSeq" id="WP_093740659.1">
    <property type="nucleotide sequence ID" value="NZ_FNBP01000003.1"/>
</dbReference>
<proteinExistence type="predicted"/>
<evidence type="ECO:0000313" key="2">
    <source>
        <dbReference type="EMBL" id="SDF78581.1"/>
    </source>
</evidence>
<dbReference type="Pfam" id="PF00149">
    <property type="entry name" value="Metallophos"/>
    <property type="match status" value="1"/>
</dbReference>
<dbReference type="STRING" id="218672.SAMN04489759_103157"/>
<sequence>MSFRFIHASDLHIGRKFANIPQPPDGNIRGRLMEARHAVIGKLGQAAVDAGAAHVLLAGDTFDTATPSPSVLRQALMAMGETPLVTWWILPGNHDNLRDAEPLWETIRQDAPDNVRALTEAAPVELAPGATLLPCPVAFRAGASDPSEPLDRMESPEGSLRIGLAHGGVTDFTESGDAIAPDRDRSARLDYLALGDWHGRMAVSERVHYCGTPEQDRFKHGRRGVCLLVSLDSPGAPPHVEEIEIGSFLWSETELTLHPRQDAAAALAAILPEQGRRDHLLRVTVGGWASLPDRADLTRATEACSPDFAHFALVTDALGTQYDSADLDEIDRGGALRLAAETLVEEAESETLSQSERDVSADALARLHAYVREAEA</sequence>
<keyword evidence="2" id="KW-0269">Exonuclease</keyword>
<keyword evidence="2" id="KW-0378">Hydrolase</keyword>
<dbReference type="PANTHER" id="PTHR30337">
    <property type="entry name" value="COMPONENT OF ATP-DEPENDENT DSDNA EXONUCLEASE"/>
    <property type="match status" value="1"/>
</dbReference>
<gene>
    <name evidence="2" type="ORF">SAMN04489759_103157</name>
</gene>
<keyword evidence="2" id="KW-0540">Nuclease</keyword>
<evidence type="ECO:0000313" key="3">
    <source>
        <dbReference type="Proteomes" id="UP000199399"/>
    </source>
</evidence>
<accession>A0A1G7NX88</accession>
<dbReference type="Proteomes" id="UP000199399">
    <property type="component" value="Unassembled WGS sequence"/>
</dbReference>
<dbReference type="GO" id="GO:0004527">
    <property type="term" value="F:exonuclease activity"/>
    <property type="evidence" value="ECO:0007669"/>
    <property type="project" value="UniProtKB-KW"/>
</dbReference>
<dbReference type="AlphaFoldDB" id="A0A1G7NX88"/>
<dbReference type="InterPro" id="IPR014577">
    <property type="entry name" value="UCP033093_metalloPase"/>
</dbReference>
<keyword evidence="3" id="KW-1185">Reference proteome</keyword>
<dbReference type="OrthoDB" id="9773856at2"/>
<feature type="domain" description="Calcineurin-like phosphoesterase" evidence="1">
    <location>
        <begin position="3"/>
        <end position="108"/>
    </location>
</feature>
<dbReference type="InterPro" id="IPR029052">
    <property type="entry name" value="Metallo-depent_PP-like"/>
</dbReference>
<protein>
    <submittedName>
        <fullName evidence="2">DNA repair exonuclease SbcCD nuclease subunit</fullName>
    </submittedName>
</protein>
<dbReference type="Gene3D" id="3.60.21.10">
    <property type="match status" value="1"/>
</dbReference>
<name>A0A1G7NX88_9RHOB</name>